<dbReference type="GO" id="GO:0042626">
    <property type="term" value="F:ATPase-coupled transmembrane transporter activity"/>
    <property type="evidence" value="ECO:0007669"/>
    <property type="project" value="TreeGrafter"/>
</dbReference>
<dbReference type="InterPro" id="IPR003439">
    <property type="entry name" value="ABC_transporter-like_ATP-bd"/>
</dbReference>
<keyword evidence="2" id="KW-0813">Transport</keyword>
<name>D1NU17_9BIFI</name>
<dbReference type="EMBL" id="ABXB03000002">
    <property type="protein sequence ID" value="EFA23221.1"/>
    <property type="molecule type" value="Genomic_DNA"/>
</dbReference>
<evidence type="ECO:0000313" key="6">
    <source>
        <dbReference type="EMBL" id="EFA23221.1"/>
    </source>
</evidence>
<dbReference type="InterPro" id="IPR027417">
    <property type="entry name" value="P-loop_NTPase"/>
</dbReference>
<evidence type="ECO:0000259" key="5">
    <source>
        <dbReference type="PROSITE" id="PS50893"/>
    </source>
</evidence>
<evidence type="ECO:0000256" key="1">
    <source>
        <dbReference type="ARBA" id="ARBA00005417"/>
    </source>
</evidence>
<dbReference type="Pfam" id="PF00005">
    <property type="entry name" value="ABC_tran"/>
    <property type="match status" value="1"/>
</dbReference>
<dbReference type="InterPro" id="IPR003593">
    <property type="entry name" value="AAA+_ATPase"/>
</dbReference>
<dbReference type="GO" id="GO:0043190">
    <property type="term" value="C:ATP-binding cassette (ABC) transporter complex"/>
    <property type="evidence" value="ECO:0007669"/>
    <property type="project" value="TreeGrafter"/>
</dbReference>
<evidence type="ECO:0000313" key="7">
    <source>
        <dbReference type="EMBL" id="KFI58883.1"/>
    </source>
</evidence>
<evidence type="ECO:0000256" key="3">
    <source>
        <dbReference type="ARBA" id="ARBA00022741"/>
    </source>
</evidence>
<dbReference type="Proteomes" id="UP000029074">
    <property type="component" value="Unassembled WGS sequence"/>
</dbReference>
<dbReference type="Proteomes" id="UP000003656">
    <property type="component" value="Unassembled WGS sequence"/>
</dbReference>
<dbReference type="SUPFAM" id="SSF52540">
    <property type="entry name" value="P-loop containing nucleoside triphosphate hydrolases"/>
    <property type="match status" value="1"/>
</dbReference>
<protein>
    <submittedName>
        <fullName evidence="6">ABC transporter, ATP-binding protein</fullName>
    </submittedName>
    <submittedName>
        <fullName evidence="7">ATP binding protein of ABC transporter</fullName>
        <ecNumber evidence="7">3.6.3.28</ecNumber>
    </submittedName>
</protein>
<dbReference type="EMBL" id="JGYW01000005">
    <property type="protein sequence ID" value="KFI58883.1"/>
    <property type="molecule type" value="Genomic_DNA"/>
</dbReference>
<keyword evidence="9" id="KW-1185">Reference proteome</keyword>
<sequence length="272" mass="29896">MGDMSVFSSLFSHERLNDVTDVTIALRDAAYQYPDGSSGLTATTVTFEPTHTHTALIGLNGAGKSTLLDLITGTVVPTQGEVQVEAGQQSWNTNTAKDRRDVKRMLPLVRAEHIPPAIEQAQSIETALAHELKRLHVDDTAARAIIERVFSRFDLTQLSRMPVTTLDAEQIHMLTLAVACARNPAVLVADEPTKGLDEISTAHVAQALFHCGKPVIFATHDIDLVRNADNLIDRVLVLDDQRIVFDGPANDACEHYSEVIRAKYASVMRRHQ</sequence>
<keyword evidence="4 6" id="KW-0067">ATP-binding</keyword>
<evidence type="ECO:0000313" key="9">
    <source>
        <dbReference type="Proteomes" id="UP000029074"/>
    </source>
</evidence>
<dbReference type="eggNOG" id="COG1122">
    <property type="taxonomic scope" value="Bacteria"/>
</dbReference>
<feature type="domain" description="ABC transporter" evidence="5">
    <location>
        <begin position="24"/>
        <end position="265"/>
    </location>
</feature>
<evidence type="ECO:0000313" key="8">
    <source>
        <dbReference type="Proteomes" id="UP000003656"/>
    </source>
</evidence>
<dbReference type="PROSITE" id="PS50893">
    <property type="entry name" value="ABC_TRANSPORTER_2"/>
    <property type="match status" value="1"/>
</dbReference>
<accession>D1NU17</accession>
<comment type="caution">
    <text evidence="6">The sequence shown here is derived from an EMBL/GenBank/DDBJ whole genome shotgun (WGS) entry which is preliminary data.</text>
</comment>
<dbReference type="EC" id="3.6.3.28" evidence="7"/>
<reference evidence="6 8" key="1">
    <citation type="submission" date="2009-11" db="EMBL/GenBank/DDBJ databases">
        <authorList>
            <person name="Weinstock G."/>
            <person name="Sodergren E."/>
            <person name="Clifton S."/>
            <person name="Fulton L."/>
            <person name="Fulton B."/>
            <person name="Courtney L."/>
            <person name="Fronick C."/>
            <person name="Harrison M."/>
            <person name="Strong C."/>
            <person name="Farmer C."/>
            <person name="Delahaunty K."/>
            <person name="Markovic C."/>
            <person name="Hall O."/>
            <person name="Minx P."/>
            <person name="Tomlinson C."/>
            <person name="Mitreva M."/>
            <person name="Nelson J."/>
            <person name="Hou S."/>
            <person name="Wollam A."/>
            <person name="Pepin K.H."/>
            <person name="Johnson M."/>
            <person name="Bhonagiri V."/>
            <person name="Nash W.E."/>
            <person name="Warren W."/>
            <person name="Chinwalla A."/>
            <person name="Mardis E.R."/>
            <person name="Wilson R.K."/>
        </authorList>
    </citation>
    <scope>NUCLEOTIDE SEQUENCE [LARGE SCALE GENOMIC DNA]</scope>
    <source>
        <strain evidence="6 8">DSM 20093</strain>
    </source>
</reference>
<evidence type="ECO:0000256" key="4">
    <source>
        <dbReference type="ARBA" id="ARBA00022840"/>
    </source>
</evidence>
<dbReference type="SMART" id="SM00382">
    <property type="entry name" value="AAA"/>
    <property type="match status" value="1"/>
</dbReference>
<dbReference type="GO" id="GO:0016887">
    <property type="term" value="F:ATP hydrolysis activity"/>
    <property type="evidence" value="ECO:0007669"/>
    <property type="project" value="InterPro"/>
</dbReference>
<dbReference type="AlphaFoldDB" id="D1NU17"/>
<gene>
    <name evidence="7" type="ORF">BGLCM_1179</name>
    <name evidence="6" type="ORF">BIFGAL_03338</name>
</gene>
<proteinExistence type="inferred from homology"/>
<dbReference type="GO" id="GO:0005524">
    <property type="term" value="F:ATP binding"/>
    <property type="evidence" value="ECO:0007669"/>
    <property type="project" value="UniProtKB-KW"/>
</dbReference>
<evidence type="ECO:0000256" key="2">
    <source>
        <dbReference type="ARBA" id="ARBA00022448"/>
    </source>
</evidence>
<dbReference type="PANTHER" id="PTHR43553">
    <property type="entry name" value="HEAVY METAL TRANSPORTER"/>
    <property type="match status" value="1"/>
</dbReference>
<comment type="similarity">
    <text evidence="1">Belongs to the ABC transporter superfamily.</text>
</comment>
<reference evidence="7 9" key="2">
    <citation type="submission" date="2014-03" db="EMBL/GenBank/DDBJ databases">
        <title>Genomics of Bifidobacteria.</title>
        <authorList>
            <person name="Ventura M."/>
            <person name="Milani C."/>
            <person name="Lugli G.A."/>
        </authorList>
    </citation>
    <scope>NUCLEOTIDE SEQUENCE [LARGE SCALE GENOMIC DNA]</scope>
    <source>
        <strain evidence="7 9">LMG 11596</strain>
    </source>
</reference>
<dbReference type="STRING" id="561180.BIFGAL_03338"/>
<dbReference type="Gene3D" id="3.40.50.300">
    <property type="entry name" value="P-loop containing nucleotide triphosphate hydrolases"/>
    <property type="match status" value="1"/>
</dbReference>
<dbReference type="InterPro" id="IPR050095">
    <property type="entry name" value="ECF_ABC_transporter_ATP-bd"/>
</dbReference>
<keyword evidence="3" id="KW-0547">Nucleotide-binding</keyword>
<organism evidence="6 8">
    <name type="scientific">Bifidobacterium gallicum DSM 20093 = LMG 11596</name>
    <dbReference type="NCBI Taxonomy" id="561180"/>
    <lineage>
        <taxon>Bacteria</taxon>
        <taxon>Bacillati</taxon>
        <taxon>Actinomycetota</taxon>
        <taxon>Actinomycetes</taxon>
        <taxon>Bifidobacteriales</taxon>
        <taxon>Bifidobacteriaceae</taxon>
        <taxon>Bifidobacterium</taxon>
    </lineage>
</organism>
<keyword evidence="7" id="KW-0378">Hydrolase</keyword>